<feature type="coiled-coil region" evidence="1">
    <location>
        <begin position="98"/>
        <end position="199"/>
    </location>
</feature>
<reference evidence="4" key="1">
    <citation type="journal article" date="2023" name="Commun. Biol.">
        <title>Genome analysis of Parmales, the sister group of diatoms, reveals the evolutionary specialization of diatoms from phago-mixotrophs to photoautotrophs.</title>
        <authorList>
            <person name="Ban H."/>
            <person name="Sato S."/>
            <person name="Yoshikawa S."/>
            <person name="Yamada K."/>
            <person name="Nakamura Y."/>
            <person name="Ichinomiya M."/>
            <person name="Sato N."/>
            <person name="Blanc-Mathieu R."/>
            <person name="Endo H."/>
            <person name="Kuwata A."/>
            <person name="Ogata H."/>
        </authorList>
    </citation>
    <scope>NUCLEOTIDE SEQUENCE [LARGE SCALE GENOMIC DNA]</scope>
    <source>
        <strain evidence="4">NIES 3699</strain>
    </source>
</reference>
<dbReference type="EMBL" id="BRXX01000164">
    <property type="protein sequence ID" value="GMH95193.1"/>
    <property type="molecule type" value="Genomic_DNA"/>
</dbReference>
<dbReference type="AlphaFoldDB" id="A0A9W7EXA2"/>
<feature type="coiled-coil region" evidence="1">
    <location>
        <begin position="232"/>
        <end position="266"/>
    </location>
</feature>
<proteinExistence type="predicted"/>
<evidence type="ECO:0000256" key="2">
    <source>
        <dbReference type="SAM" id="MobiDB-lite"/>
    </source>
</evidence>
<feature type="compositionally biased region" description="Polar residues" evidence="2">
    <location>
        <begin position="1"/>
        <end position="21"/>
    </location>
</feature>
<dbReference type="InterPro" id="IPR052300">
    <property type="entry name" value="Adhesion_Centrosome_assoc"/>
</dbReference>
<dbReference type="GO" id="GO:0035735">
    <property type="term" value="P:intraciliary transport involved in cilium assembly"/>
    <property type="evidence" value="ECO:0007669"/>
    <property type="project" value="TreeGrafter"/>
</dbReference>
<protein>
    <submittedName>
        <fullName evidence="3">Uncharacterized protein</fullName>
    </submittedName>
</protein>
<evidence type="ECO:0000313" key="4">
    <source>
        <dbReference type="Proteomes" id="UP001165160"/>
    </source>
</evidence>
<dbReference type="GO" id="GO:0036064">
    <property type="term" value="C:ciliary basal body"/>
    <property type="evidence" value="ECO:0007669"/>
    <property type="project" value="TreeGrafter"/>
</dbReference>
<accession>A0A9W7EXA2</accession>
<feature type="region of interest" description="Disordered" evidence="2">
    <location>
        <begin position="36"/>
        <end position="56"/>
    </location>
</feature>
<name>A0A9W7EXA2_9STRA</name>
<organism evidence="3 4">
    <name type="scientific">Triparma verrucosa</name>
    <dbReference type="NCBI Taxonomy" id="1606542"/>
    <lineage>
        <taxon>Eukaryota</taxon>
        <taxon>Sar</taxon>
        <taxon>Stramenopiles</taxon>
        <taxon>Ochrophyta</taxon>
        <taxon>Bolidophyceae</taxon>
        <taxon>Parmales</taxon>
        <taxon>Triparmaceae</taxon>
        <taxon>Triparma</taxon>
    </lineage>
</organism>
<evidence type="ECO:0000256" key="1">
    <source>
        <dbReference type="SAM" id="Coils"/>
    </source>
</evidence>
<keyword evidence="4" id="KW-1185">Reference proteome</keyword>
<feature type="region of interest" description="Disordered" evidence="2">
    <location>
        <begin position="1"/>
        <end position="23"/>
    </location>
</feature>
<dbReference type="Proteomes" id="UP001165160">
    <property type="component" value="Unassembled WGS sequence"/>
</dbReference>
<gene>
    <name evidence="3" type="ORF">TrVE_jg12935</name>
</gene>
<keyword evidence="1" id="KW-0175">Coiled coil</keyword>
<comment type="caution">
    <text evidence="3">The sequence shown here is derived from an EMBL/GenBank/DDBJ whole genome shotgun (WGS) entry which is preliminary data.</text>
</comment>
<dbReference type="PANTHER" id="PTHR46507:SF4">
    <property type="entry name" value="SSX FAMILY MEMBER 2 INTERACTING PROTEIN"/>
    <property type="match status" value="1"/>
</dbReference>
<dbReference type="PANTHER" id="PTHR46507">
    <property type="entry name" value="AFADIN- AND ALPHA-ACTININ-BINDING PROTEIN"/>
    <property type="match status" value="1"/>
</dbReference>
<dbReference type="GO" id="GO:0034451">
    <property type="term" value="C:centriolar satellite"/>
    <property type="evidence" value="ECO:0007669"/>
    <property type="project" value="TreeGrafter"/>
</dbReference>
<feature type="coiled-coil region" evidence="1">
    <location>
        <begin position="344"/>
        <end position="420"/>
    </location>
</feature>
<sequence>MEFSPPSHSRPTSKASESLSRSKPFKVFQDVDENVLRSKVDRKTPGKSKTPAVSGKEGLSAIAESVGAFNVDFSGLGSETVNFICALASKQRMTEAEVEQGRAEIHNLRVEKDALNSTVSQTSTRLFTLEQESASSRVKLESLSKQFREEKQRLVNERDELRSLNVRLSGRDEQYKAAGRKRENDYARLQKQLQTLSNQRTKDFKYKAFAAAGSLGGKKAKGDKTAFYTKEISSLEMRNLELLEENNDLRQSLRSMHAEIQDLVDKFDTINRYFQKIRTSKIAEEGRVGKLAVEHDRFNMPMDWLKTNVSEELFKQLLDLKEKCQRIIIETSGKEEEEEKALAKMDESEAIKKLKRKIKDLKEIVEQQDDIIQAAIFDERQAPADNVLDMSGAEDLKEEKESLRKEREELEEQWAEVSKMKMGEFIESQMAGTLMSAVSASGRRSVGGSPFVVIPFEATPETRLILERAGVKAEDVKIHSNELFD</sequence>
<evidence type="ECO:0000313" key="3">
    <source>
        <dbReference type="EMBL" id="GMH95193.1"/>
    </source>
</evidence>